<dbReference type="Proteomes" id="UP000199423">
    <property type="component" value="Unassembled WGS sequence"/>
</dbReference>
<dbReference type="Pfam" id="PF12625">
    <property type="entry name" value="Arabinose_bd"/>
    <property type="match status" value="1"/>
</dbReference>
<accession>A0A1I7NL63</accession>
<evidence type="ECO:0000259" key="4">
    <source>
        <dbReference type="PROSITE" id="PS01124"/>
    </source>
</evidence>
<protein>
    <submittedName>
        <fullName evidence="5">AraC-type DNA-binding protein</fullName>
    </submittedName>
</protein>
<keyword evidence="3" id="KW-0804">Transcription</keyword>
<dbReference type="GO" id="GO:0003700">
    <property type="term" value="F:DNA-binding transcription factor activity"/>
    <property type="evidence" value="ECO:0007669"/>
    <property type="project" value="InterPro"/>
</dbReference>
<dbReference type="EMBL" id="FPCH01000002">
    <property type="protein sequence ID" value="SFV35378.1"/>
    <property type="molecule type" value="Genomic_DNA"/>
</dbReference>
<dbReference type="AlphaFoldDB" id="A0A1I7NL63"/>
<dbReference type="RefSeq" id="WP_092868025.1">
    <property type="nucleotide sequence ID" value="NZ_FPCH01000002.1"/>
</dbReference>
<evidence type="ECO:0000256" key="2">
    <source>
        <dbReference type="ARBA" id="ARBA00023125"/>
    </source>
</evidence>
<evidence type="ECO:0000256" key="3">
    <source>
        <dbReference type="ARBA" id="ARBA00023163"/>
    </source>
</evidence>
<dbReference type="SMART" id="SM00342">
    <property type="entry name" value="HTH_ARAC"/>
    <property type="match status" value="1"/>
</dbReference>
<feature type="domain" description="HTH araC/xylS-type" evidence="4">
    <location>
        <begin position="255"/>
        <end position="353"/>
    </location>
</feature>
<dbReference type="PANTHER" id="PTHR47894:SF4">
    <property type="entry name" value="HTH-TYPE TRANSCRIPTIONAL REGULATOR GADX"/>
    <property type="match status" value="1"/>
</dbReference>
<keyword evidence="6" id="KW-1185">Reference proteome</keyword>
<dbReference type="PANTHER" id="PTHR47894">
    <property type="entry name" value="HTH-TYPE TRANSCRIPTIONAL REGULATOR GADX"/>
    <property type="match status" value="1"/>
</dbReference>
<keyword evidence="2 5" id="KW-0238">DNA-binding</keyword>
<organism evidence="5 6">
    <name type="scientific">Hyphomicrobium facile</name>
    <dbReference type="NCBI Taxonomy" id="51670"/>
    <lineage>
        <taxon>Bacteria</taxon>
        <taxon>Pseudomonadati</taxon>
        <taxon>Pseudomonadota</taxon>
        <taxon>Alphaproteobacteria</taxon>
        <taxon>Hyphomicrobiales</taxon>
        <taxon>Hyphomicrobiaceae</taxon>
        <taxon>Hyphomicrobium</taxon>
    </lineage>
</organism>
<evidence type="ECO:0000256" key="1">
    <source>
        <dbReference type="ARBA" id="ARBA00023015"/>
    </source>
</evidence>
<dbReference type="InterPro" id="IPR009057">
    <property type="entry name" value="Homeodomain-like_sf"/>
</dbReference>
<dbReference type="GO" id="GO:0005829">
    <property type="term" value="C:cytosol"/>
    <property type="evidence" value="ECO:0007669"/>
    <property type="project" value="TreeGrafter"/>
</dbReference>
<dbReference type="Pfam" id="PF12833">
    <property type="entry name" value="HTH_18"/>
    <property type="match status" value="1"/>
</dbReference>
<sequence length="359" mass="40031">MALGISDFGTSGAGTSMGRGTDPSVLASAATGIVKFIERQRGDVDRIFGSVGISPEMAGSPTLQLSLSSYCRLFEESARITRNDNFGLWFGNAFDPRDLGLWGYASLSAPSLCVALETLVELFPLHQQSSSMALKTTPDGLARLEYRIDAPQIVERRQDAELSLGMFLNFIREAMGQSWAPEEVHFEHPKPEGWREHERAFAAPAFFSQPTNAIVFRPQILKQVMPAADPRLMCAMKLCLDRLSERSDVRFSITDRVRSAVRARLPEGFPQIECVAAELRLPLSTIQRELHYDGLSYSTLVESTRRDLALSYVRQRQLSFSEIAFLVGYSELSAFSRAVRRWTGLSPRALRAEVLDKQS</sequence>
<dbReference type="Gene3D" id="1.10.10.60">
    <property type="entry name" value="Homeodomain-like"/>
    <property type="match status" value="1"/>
</dbReference>
<dbReference type="PROSITE" id="PS01124">
    <property type="entry name" value="HTH_ARAC_FAMILY_2"/>
    <property type="match status" value="1"/>
</dbReference>
<dbReference type="GO" id="GO:0000976">
    <property type="term" value="F:transcription cis-regulatory region binding"/>
    <property type="evidence" value="ECO:0007669"/>
    <property type="project" value="TreeGrafter"/>
</dbReference>
<evidence type="ECO:0000313" key="5">
    <source>
        <dbReference type="EMBL" id="SFV35378.1"/>
    </source>
</evidence>
<name>A0A1I7NL63_9HYPH</name>
<dbReference type="InterPro" id="IPR032687">
    <property type="entry name" value="AraC-type_N"/>
</dbReference>
<evidence type="ECO:0000313" key="6">
    <source>
        <dbReference type="Proteomes" id="UP000199423"/>
    </source>
</evidence>
<dbReference type="SUPFAM" id="SSF46689">
    <property type="entry name" value="Homeodomain-like"/>
    <property type="match status" value="1"/>
</dbReference>
<keyword evidence="1" id="KW-0805">Transcription regulation</keyword>
<dbReference type="STRING" id="51670.SAMN04488557_2566"/>
<reference evidence="6" key="1">
    <citation type="submission" date="2016-10" db="EMBL/GenBank/DDBJ databases">
        <authorList>
            <person name="Varghese N."/>
            <person name="Submissions S."/>
        </authorList>
    </citation>
    <scope>NUCLEOTIDE SEQUENCE [LARGE SCALE GENOMIC DNA]</scope>
    <source>
        <strain evidence="6">DSM 1565</strain>
    </source>
</reference>
<gene>
    <name evidence="5" type="ORF">SAMN04488557_2566</name>
</gene>
<dbReference type="OrthoDB" id="9805730at2"/>
<proteinExistence type="predicted"/>
<dbReference type="InterPro" id="IPR018060">
    <property type="entry name" value="HTH_AraC"/>
</dbReference>